<feature type="region of interest" description="Disordered" evidence="1">
    <location>
        <begin position="80"/>
        <end position="140"/>
    </location>
</feature>
<evidence type="ECO:0000256" key="1">
    <source>
        <dbReference type="SAM" id="MobiDB-lite"/>
    </source>
</evidence>
<dbReference type="AlphaFoldDB" id="A0A6P3HKU6"/>
<dbReference type="RefSeq" id="XP_010843021.1">
    <property type="nucleotide sequence ID" value="XM_010844719.1"/>
</dbReference>
<feature type="region of interest" description="Disordered" evidence="1">
    <location>
        <begin position="1"/>
        <end position="52"/>
    </location>
</feature>
<dbReference type="Proteomes" id="UP000515208">
    <property type="component" value="Unplaced"/>
</dbReference>
<evidence type="ECO:0000313" key="3">
    <source>
        <dbReference type="RefSeq" id="XP_010843021.1"/>
    </source>
</evidence>
<name>A0A6P3HKU6_BISBB</name>
<accession>A0A6P3HKU6</accession>
<dbReference type="GeneID" id="104992011"/>
<organism evidence="2 3">
    <name type="scientific">Bison bison bison</name>
    <name type="common">North American plains bison</name>
    <dbReference type="NCBI Taxonomy" id="43346"/>
    <lineage>
        <taxon>Eukaryota</taxon>
        <taxon>Metazoa</taxon>
        <taxon>Chordata</taxon>
        <taxon>Craniata</taxon>
        <taxon>Vertebrata</taxon>
        <taxon>Euteleostomi</taxon>
        <taxon>Mammalia</taxon>
        <taxon>Eutheria</taxon>
        <taxon>Laurasiatheria</taxon>
        <taxon>Artiodactyla</taxon>
        <taxon>Ruminantia</taxon>
        <taxon>Pecora</taxon>
        <taxon>Bovidae</taxon>
        <taxon>Bovinae</taxon>
        <taxon>Bison</taxon>
    </lineage>
</organism>
<gene>
    <name evidence="3" type="primary">LOC104992011</name>
</gene>
<feature type="compositionally biased region" description="Low complexity" evidence="1">
    <location>
        <begin position="42"/>
        <end position="52"/>
    </location>
</feature>
<proteinExistence type="predicted"/>
<reference evidence="3" key="1">
    <citation type="submission" date="2025-08" db="UniProtKB">
        <authorList>
            <consortium name="RefSeq"/>
        </authorList>
    </citation>
    <scope>IDENTIFICATION</scope>
    <source>
        <tissue evidence="3">Blood</tissue>
    </source>
</reference>
<feature type="compositionally biased region" description="Basic and acidic residues" evidence="1">
    <location>
        <begin position="80"/>
        <end position="98"/>
    </location>
</feature>
<keyword evidence="2" id="KW-1185">Reference proteome</keyword>
<feature type="compositionally biased region" description="Low complexity" evidence="1">
    <location>
        <begin position="1"/>
        <end position="18"/>
    </location>
</feature>
<evidence type="ECO:0000313" key="2">
    <source>
        <dbReference type="Proteomes" id="UP000515208"/>
    </source>
</evidence>
<sequence length="258" mass="28598">MAQALPPLGPPCRALRPGGLPGPPALPPSRSSWGTEGTLGCSRPDSSLLSPRLPKQVTLSTLSRPRFGLSHFYLRVHPEKEGEKNPEEIRVNWKEKNSKGCPQRRKSPDSADLQTTTRLSGGRGETASHPDPTRNPAPSATFPLLQAERTPLYHRRPPSWRWANTQTLNGHRRPASGSPFYTQSSPQYLRSYPCGKTLARQLFPAPIPTANNRLHSLLWSVSHPNIPRTPLTPFSRSCLSPWENSMGDEIKMKTCPPD</sequence>
<dbReference type="KEGG" id="bbis:104992011"/>
<protein>
    <submittedName>
        <fullName evidence="3">Uncharacterized protein LOC104992011</fullName>
    </submittedName>
</protein>